<evidence type="ECO:0000313" key="1">
    <source>
        <dbReference type="EMBL" id="MCL2915634.1"/>
    </source>
</evidence>
<dbReference type="RefSeq" id="WP_249250214.1">
    <property type="nucleotide sequence ID" value="NZ_JAKIKT010000008.1"/>
</dbReference>
<comment type="caution">
    <text evidence="1">The sequence shown here is derived from an EMBL/GenBank/DDBJ whole genome shotgun (WGS) entry which is preliminary data.</text>
</comment>
<dbReference type="Proteomes" id="UP001202831">
    <property type="component" value="Unassembled WGS sequence"/>
</dbReference>
<organism evidence="1 2">
    <name type="scientific">Shewanella corallii</name>
    <dbReference type="NCBI Taxonomy" id="560080"/>
    <lineage>
        <taxon>Bacteria</taxon>
        <taxon>Pseudomonadati</taxon>
        <taxon>Pseudomonadota</taxon>
        <taxon>Gammaproteobacteria</taxon>
        <taxon>Alteromonadales</taxon>
        <taxon>Shewanellaceae</taxon>
        <taxon>Shewanella</taxon>
    </lineage>
</organism>
<gene>
    <name evidence="1" type="ORF">L2725_17925</name>
</gene>
<dbReference type="EMBL" id="JAKIKT010000008">
    <property type="protein sequence ID" value="MCL2915634.1"/>
    <property type="molecule type" value="Genomic_DNA"/>
</dbReference>
<sequence>MMIAALVLTVSLSQGTEINTGNAAPESVGCSYVHKRSRELELTQQCGVLAADGLLQVDDEVLSQISWSQFGVECIHVFGSEIQNGWYFINPSGLGRWAPFSQDNDCAPFTQGVAVGLSRGKVIFYNQLMQIEQLTDYSWASGFYQDAAKVCRGELVKEFDTFGEHYSYLGGECGFINRDFEVLIPLVHPYESTPSP</sequence>
<keyword evidence="2" id="KW-1185">Reference proteome</keyword>
<evidence type="ECO:0000313" key="2">
    <source>
        <dbReference type="Proteomes" id="UP001202831"/>
    </source>
</evidence>
<reference evidence="1 2" key="1">
    <citation type="submission" date="2022-01" db="EMBL/GenBank/DDBJ databases">
        <title>Whole genome-based taxonomy of the Shewanellaceae.</title>
        <authorList>
            <person name="Martin-Rodriguez A.J."/>
        </authorList>
    </citation>
    <scope>NUCLEOTIDE SEQUENCE [LARGE SCALE GENOMIC DNA]</scope>
    <source>
        <strain evidence="1 2">DSM 21332</strain>
    </source>
</reference>
<accession>A0ABT0NB41</accession>
<protein>
    <submittedName>
        <fullName evidence="1">Uncharacterized protein</fullName>
    </submittedName>
</protein>
<proteinExistence type="predicted"/>
<name>A0ABT0NB41_9GAMM</name>